<reference evidence="2" key="1">
    <citation type="submission" date="2020-05" db="EMBL/GenBank/DDBJ databases">
        <authorList>
            <person name="Chiriac C."/>
            <person name="Salcher M."/>
            <person name="Ghai R."/>
            <person name="Kavagutti S V."/>
        </authorList>
    </citation>
    <scope>NUCLEOTIDE SEQUENCE</scope>
</reference>
<feature type="region of interest" description="Disordered" evidence="1">
    <location>
        <begin position="169"/>
        <end position="228"/>
    </location>
</feature>
<name>A0A6J7NXR7_9ZZZZ</name>
<dbReference type="EMBL" id="CAFBON010000170">
    <property type="protein sequence ID" value="CAB4997841.1"/>
    <property type="molecule type" value="Genomic_DNA"/>
</dbReference>
<proteinExistence type="predicted"/>
<organism evidence="2">
    <name type="scientific">freshwater metagenome</name>
    <dbReference type="NCBI Taxonomy" id="449393"/>
    <lineage>
        <taxon>unclassified sequences</taxon>
        <taxon>metagenomes</taxon>
        <taxon>ecological metagenomes</taxon>
    </lineage>
</organism>
<sequence length="228" mass="25015">MGKPALRHLNMDVEQHPFRGNRAAEPHRVVEAAAATGDAQRLARAEEHEVPEDRQHRCVECPDVLRHPHPHAGIAVAGNGAVEGFPRTELDRALFHPPAQRLVLIEPDPHPGLRRAGHGRHRDKLTGVGKTSVPEGSAHDQNAAIPHPQDCLTLCDLITDDREFHIDFHRVPRADQGQELPRGPDTATTRSSLKRSDAGSDTDPAEQRITTAAQTRRDGQHPSCGALR</sequence>
<dbReference type="AlphaFoldDB" id="A0A6J7NXR7"/>
<accession>A0A6J7NXR7</accession>
<evidence type="ECO:0000313" key="2">
    <source>
        <dbReference type="EMBL" id="CAB4997841.1"/>
    </source>
</evidence>
<feature type="compositionally biased region" description="Basic residues" evidence="1">
    <location>
        <begin position="112"/>
        <end position="123"/>
    </location>
</feature>
<feature type="region of interest" description="Disordered" evidence="1">
    <location>
        <begin position="105"/>
        <end position="145"/>
    </location>
</feature>
<gene>
    <name evidence="2" type="ORF">UFOPK3954_01565</name>
</gene>
<protein>
    <submittedName>
        <fullName evidence="2">Unannotated protein</fullName>
    </submittedName>
</protein>
<evidence type="ECO:0000256" key="1">
    <source>
        <dbReference type="SAM" id="MobiDB-lite"/>
    </source>
</evidence>